<dbReference type="Proteomes" id="UP000321776">
    <property type="component" value="Unassembled WGS sequence"/>
</dbReference>
<sequence length="564" mass="63684">MGKTTFCINFYARFRKSRKIAIVPLGRANALEIIAGIPTPHETTLFLDAFDEDALAIRDKEARFAELMENARSFQHVIVTCRSQFFLHDDEIPSGSGIMRLGPRKAGEGREYAMRRLYLAPFSERQINQYIRSHLPWFKLSALRARLRAKELIASIPELSVRPMLLALVPDLAKDGATVTEIFDLYAYMVDKWLERESDWIDQATLLAISKSLAIRVYLQQQAGGMDRLAPEELASIADAFGNNTESWKLTSRSLLNRDISGCYKFAHRSILEYLFVAAALDGVSECFSVAWTDLMTQLLIGRNAATEGRDEAVACIFSRDVSATRLLPLLKRDAYPTRLSKSQLTAVVQSGGLDEASTRINDQWFMDSYRATVDDEVVTLTDLVRGVTWRFLSSVRQEDDLTVYLEPLSSIAREVTKELGLLRRPNLTNPVESKPARMGRLPSTLEMLWLYHYLRAHRETSGTQFRGHWLLQKGLRFWLGDAVEESTYLLCTFNESDISGDVTKIAGYGGEDGKGGFAIYELRQRPGKQWNAAFGAFTIRVPRGLADWERIGMLGATSLEDQM</sequence>
<name>A0A5C6VEZ4_9BURK</name>
<comment type="caution">
    <text evidence="1">The sequence shown here is derived from an EMBL/GenBank/DDBJ whole genome shotgun (WGS) entry which is preliminary data.</text>
</comment>
<evidence type="ECO:0000313" key="2">
    <source>
        <dbReference type="Proteomes" id="UP000321776"/>
    </source>
</evidence>
<protein>
    <submittedName>
        <fullName evidence="1">Uncharacterized protein</fullName>
    </submittedName>
</protein>
<reference evidence="1 2" key="1">
    <citation type="journal article" date="2018" name="Int. J. Syst. Evol. Microbiol.">
        <title>Paraburkholderia azotifigens sp. nov., a nitrogen-fixing bacterium isolated from paddy soil.</title>
        <authorList>
            <person name="Choi G.M."/>
            <person name="Im W.T."/>
        </authorList>
    </citation>
    <scope>NUCLEOTIDE SEQUENCE [LARGE SCALE GENOMIC DNA]</scope>
    <source>
        <strain evidence="1 2">NF 2-5-3</strain>
    </source>
</reference>
<proteinExistence type="predicted"/>
<gene>
    <name evidence="1" type="ORF">FRZ40_18020</name>
</gene>
<dbReference type="EMBL" id="VOQS01000003">
    <property type="protein sequence ID" value="TXC82385.1"/>
    <property type="molecule type" value="Genomic_DNA"/>
</dbReference>
<accession>A0A5C6VEZ4</accession>
<evidence type="ECO:0000313" key="1">
    <source>
        <dbReference type="EMBL" id="TXC82385.1"/>
    </source>
</evidence>
<dbReference type="AlphaFoldDB" id="A0A5C6VEZ4"/>
<organism evidence="1 2">
    <name type="scientific">Paraburkholderia azotifigens</name>
    <dbReference type="NCBI Taxonomy" id="2057004"/>
    <lineage>
        <taxon>Bacteria</taxon>
        <taxon>Pseudomonadati</taxon>
        <taxon>Pseudomonadota</taxon>
        <taxon>Betaproteobacteria</taxon>
        <taxon>Burkholderiales</taxon>
        <taxon>Burkholderiaceae</taxon>
        <taxon>Paraburkholderia</taxon>
    </lineage>
</organism>
<dbReference type="RefSeq" id="WP_147235045.1">
    <property type="nucleotide sequence ID" value="NZ_VOQS01000003.1"/>
</dbReference>